<comment type="subcellular location">
    <subcellularLocation>
        <location evidence="2">Chromosome</location>
    </subcellularLocation>
    <subcellularLocation>
        <location evidence="1">Nucleus</location>
    </subcellularLocation>
</comment>
<dbReference type="InterPro" id="IPR033102">
    <property type="entry name" value="NELFE"/>
</dbReference>
<comment type="caution">
    <text evidence="23">The sequence shown here is derived from an EMBL/GenBank/DDBJ whole genome shotgun (WGS) entry which is preliminary data.</text>
</comment>
<evidence type="ECO:0000256" key="12">
    <source>
        <dbReference type="ARBA" id="ARBA00022884"/>
    </source>
</evidence>
<keyword evidence="10" id="KW-0013">ADP-ribosylation</keyword>
<dbReference type="GO" id="GO:0034244">
    <property type="term" value="P:negative regulation of transcription elongation by RNA polymerase II"/>
    <property type="evidence" value="ECO:0007669"/>
    <property type="project" value="TreeGrafter"/>
</dbReference>
<keyword evidence="16" id="KW-0539">Nucleus</keyword>
<keyword evidence="15" id="KW-0804">Transcription</keyword>
<dbReference type="InterPro" id="IPR012677">
    <property type="entry name" value="Nucleotide-bd_a/b_plait_sf"/>
</dbReference>
<dbReference type="Proteomes" id="UP000597762">
    <property type="component" value="Unassembled WGS sequence"/>
</dbReference>
<evidence type="ECO:0000256" key="17">
    <source>
        <dbReference type="ARBA" id="ARBA00059578"/>
    </source>
</evidence>
<dbReference type="GO" id="GO:0003723">
    <property type="term" value="F:RNA binding"/>
    <property type="evidence" value="ECO:0007669"/>
    <property type="project" value="UniProtKB-UniRule"/>
</dbReference>
<dbReference type="Pfam" id="PF00076">
    <property type="entry name" value="RRM_1"/>
    <property type="match status" value="1"/>
</dbReference>
<evidence type="ECO:0000256" key="10">
    <source>
        <dbReference type="ARBA" id="ARBA00022765"/>
    </source>
</evidence>
<dbReference type="PANTHER" id="PTHR17250">
    <property type="entry name" value="NEGATIVE ELONGATION FACTOR E"/>
    <property type="match status" value="1"/>
</dbReference>
<evidence type="ECO:0000256" key="16">
    <source>
        <dbReference type="ARBA" id="ARBA00023242"/>
    </source>
</evidence>
<evidence type="ECO:0000256" key="8">
    <source>
        <dbReference type="ARBA" id="ARBA00022553"/>
    </source>
</evidence>
<evidence type="ECO:0000256" key="5">
    <source>
        <dbReference type="ARBA" id="ARBA00022454"/>
    </source>
</evidence>
<dbReference type="GO" id="GO:0005694">
    <property type="term" value="C:chromosome"/>
    <property type="evidence" value="ECO:0007669"/>
    <property type="project" value="UniProtKB-SubCell"/>
</dbReference>
<name>A0A812BAQ6_ACAPH</name>
<feature type="compositionally biased region" description="Basic and acidic residues" evidence="21">
    <location>
        <begin position="74"/>
        <end position="97"/>
    </location>
</feature>
<dbReference type="InterPro" id="IPR035979">
    <property type="entry name" value="RBD_domain_sf"/>
</dbReference>
<feature type="domain" description="RRM" evidence="22">
    <location>
        <begin position="181"/>
        <end position="251"/>
    </location>
</feature>
<keyword evidence="8" id="KW-0597">Phosphoprotein</keyword>
<feature type="region of interest" description="Disordered" evidence="21">
    <location>
        <begin position="273"/>
        <end position="293"/>
    </location>
</feature>
<evidence type="ECO:0000259" key="22">
    <source>
        <dbReference type="PROSITE" id="PS50102"/>
    </source>
</evidence>
<evidence type="ECO:0000256" key="19">
    <source>
        <dbReference type="ARBA" id="ARBA00077512"/>
    </source>
</evidence>
<keyword evidence="5" id="KW-0158">Chromosome</keyword>
<evidence type="ECO:0000256" key="1">
    <source>
        <dbReference type="ARBA" id="ARBA00004123"/>
    </source>
</evidence>
<keyword evidence="13" id="KW-0805">Transcription regulation</keyword>
<protein>
    <recommendedName>
        <fullName evidence="4">Negative elongation factor E</fullName>
    </recommendedName>
    <alternativeName>
        <fullName evidence="19">RNA-binding protein RD</fullName>
    </alternativeName>
</protein>
<evidence type="ECO:0000256" key="7">
    <source>
        <dbReference type="ARBA" id="ARBA00022499"/>
    </source>
</evidence>
<dbReference type="PANTHER" id="PTHR17250:SF0">
    <property type="entry name" value="NEGATIVE ELONGATION FACTOR E"/>
    <property type="match status" value="1"/>
</dbReference>
<evidence type="ECO:0000256" key="6">
    <source>
        <dbReference type="ARBA" id="ARBA00022491"/>
    </source>
</evidence>
<gene>
    <name evidence="23" type="ORF">SPHA_14689</name>
</gene>
<keyword evidence="24" id="KW-1185">Reference proteome</keyword>
<feature type="compositionally biased region" description="Basic and acidic residues" evidence="21">
    <location>
        <begin position="113"/>
        <end position="127"/>
    </location>
</feature>
<evidence type="ECO:0000256" key="9">
    <source>
        <dbReference type="ARBA" id="ARBA00022737"/>
    </source>
</evidence>
<feature type="compositionally biased region" description="Basic and acidic residues" evidence="21">
    <location>
        <begin position="165"/>
        <end position="178"/>
    </location>
</feature>
<dbReference type="InterPro" id="IPR034637">
    <property type="entry name" value="NELFE_RRM"/>
</dbReference>
<organism evidence="23 24">
    <name type="scientific">Acanthosepion pharaonis</name>
    <name type="common">Pharaoh cuttlefish</name>
    <name type="synonym">Sepia pharaonis</name>
    <dbReference type="NCBI Taxonomy" id="158019"/>
    <lineage>
        <taxon>Eukaryota</taxon>
        <taxon>Metazoa</taxon>
        <taxon>Spiralia</taxon>
        <taxon>Lophotrochozoa</taxon>
        <taxon>Mollusca</taxon>
        <taxon>Cephalopoda</taxon>
        <taxon>Coleoidea</taxon>
        <taxon>Decapodiformes</taxon>
        <taxon>Sepiida</taxon>
        <taxon>Sepiina</taxon>
        <taxon>Sepiidae</taxon>
        <taxon>Acanthosepion</taxon>
    </lineage>
</organism>
<evidence type="ECO:0000313" key="24">
    <source>
        <dbReference type="Proteomes" id="UP000597762"/>
    </source>
</evidence>
<keyword evidence="6" id="KW-0678">Repressor</keyword>
<comment type="function">
    <text evidence="17">Essential component of the NELF complex, a complex that negatively regulates the elongation of transcription by RNA polymerase II. The NELF complex, which acts via an association with the DSIF complex and causes transcriptional pausing, is counteracted by the P-TEFb kinase complex. Provides the strongest RNA binding activity of the NELF complex and may initially recruit the NELF complex to RNA.</text>
</comment>
<keyword evidence="14" id="KW-0175">Coiled coil</keyword>
<keyword evidence="11" id="KW-0832">Ubl conjugation</keyword>
<dbReference type="SMART" id="SM00360">
    <property type="entry name" value="RRM"/>
    <property type="match status" value="1"/>
</dbReference>
<evidence type="ECO:0000256" key="2">
    <source>
        <dbReference type="ARBA" id="ARBA00004286"/>
    </source>
</evidence>
<dbReference type="AlphaFoldDB" id="A0A812BAQ6"/>
<dbReference type="CDD" id="cd12305">
    <property type="entry name" value="RRM_NELFE"/>
    <property type="match status" value="1"/>
</dbReference>
<keyword evidence="7" id="KW-1017">Isopeptide bond</keyword>
<keyword evidence="12 20" id="KW-0694">RNA-binding</keyword>
<evidence type="ECO:0000313" key="23">
    <source>
        <dbReference type="EMBL" id="CAE1177555.1"/>
    </source>
</evidence>
<dbReference type="FunFam" id="3.30.70.330:FF:000188">
    <property type="entry name" value="Negative elongation factor complex member E"/>
    <property type="match status" value="1"/>
</dbReference>
<dbReference type="InterPro" id="IPR000504">
    <property type="entry name" value="RRM_dom"/>
</dbReference>
<evidence type="ECO:0000256" key="11">
    <source>
        <dbReference type="ARBA" id="ARBA00022843"/>
    </source>
</evidence>
<proteinExistence type="inferred from homology"/>
<evidence type="ECO:0000256" key="3">
    <source>
        <dbReference type="ARBA" id="ARBA00006120"/>
    </source>
</evidence>
<feature type="region of interest" description="Disordered" evidence="21">
    <location>
        <begin position="30"/>
        <end position="184"/>
    </location>
</feature>
<evidence type="ECO:0000256" key="21">
    <source>
        <dbReference type="SAM" id="MobiDB-lite"/>
    </source>
</evidence>
<comment type="subunit">
    <text evidence="18">The NELF complex is composed of NELFA, NELFB, NELFCD and NELFE. Interacts with NELFB.</text>
</comment>
<evidence type="ECO:0000256" key="14">
    <source>
        <dbReference type="ARBA" id="ARBA00023054"/>
    </source>
</evidence>
<dbReference type="Gene3D" id="3.30.70.330">
    <property type="match status" value="1"/>
</dbReference>
<sequence length="293" mass="33168">MINFPSALTEEEEFLKQKYAKLRKKKKALQAMRVAKPESQASNTPPAKRPLESSADALEHAKQLLKSGAIKLNNENKDKQSFKRSKNFEKKLKDPDKTPSAVGFQPFSAAHPDTLEKEKDEEREVSKPRRKNLSESFVMEGSMRESKDSSDGEQQTPYKRPRLSGFDRDREDRRDNPKKGNTIYVHGHGVTEELLRKAFATFGTIVNITMELDRNCGFVSFEKMESAEQAISEVNGSIISDVQLKVSLARKQPSFNQPHDQSSSWGAIAASSLSTSSYKEKREQITYDEDIFS</sequence>
<dbReference type="GO" id="GO:0032021">
    <property type="term" value="C:NELF complex"/>
    <property type="evidence" value="ECO:0007669"/>
    <property type="project" value="InterPro"/>
</dbReference>
<dbReference type="SUPFAM" id="SSF54928">
    <property type="entry name" value="RNA-binding domain, RBD"/>
    <property type="match status" value="1"/>
</dbReference>
<dbReference type="EMBL" id="CAHIKZ030000503">
    <property type="protein sequence ID" value="CAE1177555.1"/>
    <property type="molecule type" value="Genomic_DNA"/>
</dbReference>
<keyword evidence="9" id="KW-0677">Repeat</keyword>
<dbReference type="PROSITE" id="PS50102">
    <property type="entry name" value="RRM"/>
    <property type="match status" value="1"/>
</dbReference>
<evidence type="ECO:0000256" key="15">
    <source>
        <dbReference type="ARBA" id="ARBA00023163"/>
    </source>
</evidence>
<evidence type="ECO:0000256" key="18">
    <source>
        <dbReference type="ARBA" id="ARBA00063939"/>
    </source>
</evidence>
<evidence type="ECO:0000256" key="20">
    <source>
        <dbReference type="PROSITE-ProRule" id="PRU00176"/>
    </source>
</evidence>
<comment type="similarity">
    <text evidence="3">Belongs to the RRM NELF-E family.</text>
</comment>
<accession>A0A812BAQ6</accession>
<evidence type="ECO:0000256" key="13">
    <source>
        <dbReference type="ARBA" id="ARBA00023015"/>
    </source>
</evidence>
<reference evidence="23" key="1">
    <citation type="submission" date="2021-01" db="EMBL/GenBank/DDBJ databases">
        <authorList>
            <person name="Li R."/>
            <person name="Bekaert M."/>
        </authorList>
    </citation>
    <scope>NUCLEOTIDE SEQUENCE</scope>
    <source>
        <strain evidence="23">Farmed</strain>
    </source>
</reference>
<dbReference type="OrthoDB" id="378874at2759"/>
<evidence type="ECO:0000256" key="4">
    <source>
        <dbReference type="ARBA" id="ARBA00014464"/>
    </source>
</evidence>